<dbReference type="STRING" id="1028.SAMN05661096_00710"/>
<keyword evidence="1" id="KW-0547">Nucleotide-binding</keyword>
<dbReference type="SUPFAM" id="SSF50891">
    <property type="entry name" value="Cyclophilin-like"/>
    <property type="match status" value="1"/>
</dbReference>
<dbReference type="EMBL" id="FXAW01000001">
    <property type="protein sequence ID" value="SMG14851.1"/>
    <property type="molecule type" value="Genomic_DNA"/>
</dbReference>
<dbReference type="AlphaFoldDB" id="A0A1X7IJE7"/>
<dbReference type="InterPro" id="IPR029000">
    <property type="entry name" value="Cyclophilin-like_dom_sf"/>
</dbReference>
<evidence type="ECO:0000256" key="1">
    <source>
        <dbReference type="ARBA" id="ARBA00022741"/>
    </source>
</evidence>
<feature type="domain" description="Carboxyltransferase" evidence="4">
    <location>
        <begin position="2"/>
        <end position="200"/>
    </location>
</feature>
<dbReference type="Pfam" id="PF02682">
    <property type="entry name" value="CT_C_D"/>
    <property type="match status" value="1"/>
</dbReference>
<evidence type="ECO:0000259" key="4">
    <source>
        <dbReference type="SMART" id="SM00796"/>
    </source>
</evidence>
<dbReference type="PANTHER" id="PTHR34698">
    <property type="entry name" value="5-OXOPROLINASE SUBUNIT B"/>
    <property type="match status" value="1"/>
</dbReference>
<name>A0A1X7IJE7_9BACT</name>
<keyword evidence="2" id="KW-0378">Hydrolase</keyword>
<dbReference type="Gene3D" id="2.40.100.10">
    <property type="entry name" value="Cyclophilin-like"/>
    <property type="match status" value="1"/>
</dbReference>
<gene>
    <name evidence="5" type="ORF">SAMN05661096_00710</name>
</gene>
<dbReference type="SUPFAM" id="SSF160467">
    <property type="entry name" value="PH0987 N-terminal domain-like"/>
    <property type="match status" value="1"/>
</dbReference>
<sequence>MMKIRPYGSHALLINFEQKIDLEIHHLVKGYFNAISEFEEVSYQIPAYCSITVVFDKKTTDYEHLKSKIELLEIEPSKTTAKTTTIEIPVCYEAAYAPDLASLAQELNLKPEEVISLHTAETYDVYMMGFLPGFPYLGKLPVALECKRKSTPRKQVKAGNVGLAGQQTGIYPSDAPGGWQLIGQTPLKIFDPHRKDAFLLKMGDRVQFKSINAETYIKIKQDVE</sequence>
<accession>A0A1X7IJE7</accession>
<protein>
    <submittedName>
        <fullName evidence="5">Sensor histidine kinase inhibitor, KipI family</fullName>
    </submittedName>
</protein>
<evidence type="ECO:0000256" key="2">
    <source>
        <dbReference type="ARBA" id="ARBA00022801"/>
    </source>
</evidence>
<keyword evidence="6" id="KW-1185">Reference proteome</keyword>
<evidence type="ECO:0000313" key="6">
    <source>
        <dbReference type="Proteomes" id="UP000193804"/>
    </source>
</evidence>
<dbReference type="InterPro" id="IPR010016">
    <property type="entry name" value="PxpB"/>
</dbReference>
<dbReference type="Proteomes" id="UP000193804">
    <property type="component" value="Unassembled WGS sequence"/>
</dbReference>
<reference evidence="6" key="1">
    <citation type="submission" date="2017-04" db="EMBL/GenBank/DDBJ databases">
        <authorList>
            <person name="Varghese N."/>
            <person name="Submissions S."/>
        </authorList>
    </citation>
    <scope>NUCLEOTIDE SEQUENCE [LARGE SCALE GENOMIC DNA]</scope>
    <source>
        <strain evidence="6">DSM 4125</strain>
    </source>
</reference>
<proteinExistence type="predicted"/>
<evidence type="ECO:0000313" key="5">
    <source>
        <dbReference type="EMBL" id="SMG14851.1"/>
    </source>
</evidence>
<dbReference type="GO" id="GO:0016787">
    <property type="term" value="F:hydrolase activity"/>
    <property type="evidence" value="ECO:0007669"/>
    <property type="project" value="UniProtKB-KW"/>
</dbReference>
<organism evidence="5 6">
    <name type="scientific">Marivirga sericea</name>
    <dbReference type="NCBI Taxonomy" id="1028"/>
    <lineage>
        <taxon>Bacteria</taxon>
        <taxon>Pseudomonadati</taxon>
        <taxon>Bacteroidota</taxon>
        <taxon>Cytophagia</taxon>
        <taxon>Cytophagales</taxon>
        <taxon>Marivirgaceae</taxon>
        <taxon>Marivirga</taxon>
    </lineage>
</organism>
<dbReference type="Gene3D" id="3.30.1360.40">
    <property type="match status" value="1"/>
</dbReference>
<dbReference type="SMART" id="SM00796">
    <property type="entry name" value="AHS1"/>
    <property type="match status" value="1"/>
</dbReference>
<evidence type="ECO:0000256" key="3">
    <source>
        <dbReference type="ARBA" id="ARBA00022840"/>
    </source>
</evidence>
<keyword evidence="3" id="KW-0067">ATP-binding</keyword>
<dbReference type="RefSeq" id="WP_176223697.1">
    <property type="nucleotide sequence ID" value="NZ_FXAW01000001.1"/>
</dbReference>
<dbReference type="GO" id="GO:0005524">
    <property type="term" value="F:ATP binding"/>
    <property type="evidence" value="ECO:0007669"/>
    <property type="project" value="UniProtKB-KW"/>
</dbReference>
<dbReference type="InterPro" id="IPR003833">
    <property type="entry name" value="CT_C_D"/>
</dbReference>
<dbReference type="PANTHER" id="PTHR34698:SF2">
    <property type="entry name" value="5-OXOPROLINASE SUBUNIT B"/>
    <property type="match status" value="1"/>
</dbReference>
<dbReference type="NCBIfam" id="TIGR00370">
    <property type="entry name" value="5-oxoprolinase subunit PxpB"/>
    <property type="match status" value="1"/>
</dbReference>